<accession>D7M7L9</accession>
<dbReference type="EMBL" id="GL348718">
    <property type="protein sequence ID" value="EFH48610.1"/>
    <property type="molecule type" value="Genomic_DNA"/>
</dbReference>
<dbReference type="HOGENOM" id="CLU_2888812_0_0_1"/>
<dbReference type="Gramene" id="scaffold_603072.1">
    <property type="protein sequence ID" value="scaffold_603072.1"/>
    <property type="gene ID" value="scaffold_603072.1"/>
</dbReference>
<sequence length="63" mass="7529">MDSKNASRRSRHSRPLEEPVRSQETDSSSLEEERARRNALEQRLVEQIALTEQMQRMIRDPRH</sequence>
<gene>
    <name evidence="2" type="ORF">ARALYDRAFT_911015</name>
</gene>
<evidence type="ECO:0000256" key="1">
    <source>
        <dbReference type="SAM" id="MobiDB-lite"/>
    </source>
</evidence>
<evidence type="ECO:0000313" key="2">
    <source>
        <dbReference type="EMBL" id="EFH48610.1"/>
    </source>
</evidence>
<feature type="compositionally biased region" description="Basic and acidic residues" evidence="1">
    <location>
        <begin position="14"/>
        <end position="24"/>
    </location>
</feature>
<organism evidence="3">
    <name type="scientific">Arabidopsis lyrata subsp. lyrata</name>
    <name type="common">Lyre-leaved rock-cress</name>
    <dbReference type="NCBI Taxonomy" id="81972"/>
    <lineage>
        <taxon>Eukaryota</taxon>
        <taxon>Viridiplantae</taxon>
        <taxon>Streptophyta</taxon>
        <taxon>Embryophyta</taxon>
        <taxon>Tracheophyta</taxon>
        <taxon>Spermatophyta</taxon>
        <taxon>Magnoliopsida</taxon>
        <taxon>eudicotyledons</taxon>
        <taxon>Gunneridae</taxon>
        <taxon>Pentapetalae</taxon>
        <taxon>rosids</taxon>
        <taxon>malvids</taxon>
        <taxon>Brassicales</taxon>
        <taxon>Brassicaceae</taxon>
        <taxon>Camelineae</taxon>
        <taxon>Arabidopsis</taxon>
    </lineage>
</organism>
<reference evidence="3" key="1">
    <citation type="journal article" date="2011" name="Nat. Genet.">
        <title>The Arabidopsis lyrata genome sequence and the basis of rapid genome size change.</title>
        <authorList>
            <person name="Hu T.T."/>
            <person name="Pattyn P."/>
            <person name="Bakker E.G."/>
            <person name="Cao J."/>
            <person name="Cheng J.-F."/>
            <person name="Clark R.M."/>
            <person name="Fahlgren N."/>
            <person name="Fawcett J.A."/>
            <person name="Grimwood J."/>
            <person name="Gundlach H."/>
            <person name="Haberer G."/>
            <person name="Hollister J.D."/>
            <person name="Ossowski S."/>
            <person name="Ottilar R.P."/>
            <person name="Salamov A.A."/>
            <person name="Schneeberger K."/>
            <person name="Spannagl M."/>
            <person name="Wang X."/>
            <person name="Yang L."/>
            <person name="Nasrallah M.E."/>
            <person name="Bergelson J."/>
            <person name="Carrington J.C."/>
            <person name="Gaut B.S."/>
            <person name="Schmutz J."/>
            <person name="Mayer K.F.X."/>
            <person name="Van de Peer Y."/>
            <person name="Grigoriev I.V."/>
            <person name="Nordborg M."/>
            <person name="Weigel D."/>
            <person name="Guo Y.-L."/>
        </authorList>
    </citation>
    <scope>NUCLEOTIDE SEQUENCE [LARGE SCALE GENOMIC DNA]</scope>
    <source>
        <strain evidence="3">cv. MN47</strain>
    </source>
</reference>
<feature type="compositionally biased region" description="Basic residues" evidence="1">
    <location>
        <begin position="1"/>
        <end position="13"/>
    </location>
</feature>
<dbReference type="AlphaFoldDB" id="D7M7L9"/>
<keyword evidence="3" id="KW-1185">Reference proteome</keyword>
<protein>
    <submittedName>
        <fullName evidence="2">Predicted protein</fullName>
    </submittedName>
</protein>
<proteinExistence type="predicted"/>
<name>D7M7L9_ARALL</name>
<dbReference type="Proteomes" id="UP000008694">
    <property type="component" value="Unassembled WGS sequence"/>
</dbReference>
<evidence type="ECO:0000313" key="3">
    <source>
        <dbReference type="Proteomes" id="UP000008694"/>
    </source>
</evidence>
<feature type="region of interest" description="Disordered" evidence="1">
    <location>
        <begin position="1"/>
        <end position="38"/>
    </location>
</feature>